<evidence type="ECO:0000256" key="8">
    <source>
        <dbReference type="ARBA" id="ARBA00034103"/>
    </source>
</evidence>
<dbReference type="Pfam" id="PF07653">
    <property type="entry name" value="SH3_2"/>
    <property type="match status" value="2"/>
</dbReference>
<dbReference type="Ensembl" id="ENSBIXT00000018874.1">
    <property type="protein sequence ID" value="ENSBIXP00000010174.1"/>
    <property type="gene ID" value="ENSBIXG00000002337.1"/>
</dbReference>
<gene>
    <name evidence="16" type="primary">RIMBP2</name>
</gene>
<reference evidence="16" key="3">
    <citation type="submission" date="2025-09" db="UniProtKB">
        <authorList>
            <consortium name="Ensembl"/>
        </authorList>
    </citation>
    <scope>IDENTIFICATION</scope>
</reference>
<reference evidence="16 17" key="1">
    <citation type="submission" date="2018-11" db="EMBL/GenBank/DDBJ databases">
        <title>Haplotype-resolved cattle genomes.</title>
        <authorList>
            <person name="Low W.Y."/>
            <person name="Tearle R."/>
            <person name="Bickhart D.M."/>
            <person name="Rosen B.D."/>
            <person name="Koren S."/>
            <person name="Rhie A."/>
            <person name="Hiendleder S."/>
            <person name="Phillippy A.M."/>
            <person name="Smith T.P.L."/>
            <person name="Williams J.L."/>
        </authorList>
    </citation>
    <scope>NUCLEOTIDE SEQUENCE [LARGE SCALE GENOMIC DNA]</scope>
</reference>
<dbReference type="FunFam" id="2.60.40.10:FF:000643">
    <property type="entry name" value="RIMS-binding protein 2 isoform X1"/>
    <property type="match status" value="1"/>
</dbReference>
<evidence type="ECO:0000256" key="1">
    <source>
        <dbReference type="ARBA" id="ARBA00004236"/>
    </source>
</evidence>
<feature type="region of interest" description="Disordered" evidence="13">
    <location>
        <begin position="646"/>
        <end position="691"/>
    </location>
</feature>
<dbReference type="InterPro" id="IPR040325">
    <property type="entry name" value="RIMBP1/2/3"/>
</dbReference>
<comment type="subcellular location">
    <subcellularLocation>
        <location evidence="1">Cell membrane</location>
    </subcellularLocation>
    <subcellularLocation>
        <location evidence="8">Synapse</location>
    </subcellularLocation>
</comment>
<protein>
    <recommendedName>
        <fullName evidence="10">RIMS-binding protein 2</fullName>
    </recommendedName>
</protein>
<feature type="domain" description="SH3" evidence="14">
    <location>
        <begin position="871"/>
        <end position="939"/>
    </location>
</feature>
<evidence type="ECO:0000313" key="16">
    <source>
        <dbReference type="Ensembl" id="ENSBIXP00000010174.1"/>
    </source>
</evidence>
<feature type="domain" description="Fibronectin type-III" evidence="15">
    <location>
        <begin position="410"/>
        <end position="501"/>
    </location>
</feature>
<sequence length="1129" mass="123489">MREAAERRQQLELEHEQALAILNAKQQEIDLLQKAQVEAKKEHEGAVQLLECKVRELEEKCRTQSEQFSLLSRDLEQFRQHAGKIDLLGGSTVASLDVPSSPSKSFPRFMNGLAPSIGKGQESALGSHTVIGEYIRPLPLPGDKPEPLSVKPTFLSRSGGPRCRFESDMDNDRNSNTAKQRYSGKVHLCVARYSYNPFDGPNENPEAELPLTAGKYLYVYGDMDEDGFYEGELLDGQRGLVPSNFVDFIQDNESRLASTLGNDQDQNFINHAGISSEGENILDLHSPTLTDSSLADHGAGTLDVNIDDIGEDIVPYPRKITLIKQLAKSVIVGWEPPAVPPGWGTVNSYNVLVDAETRLSLALGGRTKALVEKLNMAACTYRISVQCVTSRGSSDELRCTLLVGKDVVVAPSHLRVDNITQISAQLSWLPTNSNYSHVIFLNEQELDVVRAARYKYQFCNLRPNMAYKVKVLAKPHQMPWQLPLEQRERKEAFVEFSTLPAGPPAPPQDVAVQAGATPATVQVSWRPPALTATGLSNGANVTGYGVYAKGQRVAEIISPTADGTAVELVRLRSLEAKGVTVRTLSAQGESVDSAVAAIPPDLLVPPTPHPRTAPTPKPLASAGAPETKDEHLGPHAAVDEAWEHGRAPTPAHGHLLEPPGLQGSGPGRRSPSPSRILPQPQGVPVSTSVAKAMAREAAQRVAESSRLEKRSIFLERSSGQYANSDEEDGYESPDVKRRGASVDEFLKGSELGKPPHCCHGDDYHTESSRGSDLSDIMEEDEEELYSEMQLEDGGRRRPSGTSHNALKILGNPVTAGRADRADHVGRRFSHGSAGSHRSRPMMVHAADEYGRDRLSPDFYEESETDPGAEELPARIFVALFDYDPLTMSPNPDAAEEELPFKEGQIIKVYGDKDADGFYRGETCARLGLIPCNMVSEIQADDEEMMDQLLRQGFLPLNTPVEKIERNRRSGRQHSVSTRRMVALYDYDPRESSPNIDVEAELTFCTGDIITVFGEIDEDGFYYGELNGQKGLVPSNFLEEVPDDVEVYLSDAPSHYSQDMPMRSKTKRVPPEGSGTARRAPSPTVHLHSGSPTSSMGTGSPGRGREMSSKKKKGLLSKGKKLLKKLGAVK</sequence>
<dbReference type="GO" id="GO:0007274">
    <property type="term" value="P:neuromuscular synaptic transmission"/>
    <property type="evidence" value="ECO:0007669"/>
    <property type="project" value="TreeGrafter"/>
</dbReference>
<feature type="compositionally biased region" description="Basic residues" evidence="13">
    <location>
        <begin position="1109"/>
        <end position="1123"/>
    </location>
</feature>
<keyword evidence="12" id="KW-0175">Coiled coil</keyword>
<dbReference type="FunFam" id="2.30.30.40:FF:000016">
    <property type="entry name" value="RIMS-binding protein 2 isoform X2"/>
    <property type="match status" value="1"/>
</dbReference>
<evidence type="ECO:0000256" key="10">
    <source>
        <dbReference type="ARBA" id="ARBA00068024"/>
    </source>
</evidence>
<dbReference type="SMART" id="SM00060">
    <property type="entry name" value="FN3"/>
    <property type="match status" value="3"/>
</dbReference>
<evidence type="ECO:0000256" key="9">
    <source>
        <dbReference type="ARBA" id="ARBA00054159"/>
    </source>
</evidence>
<dbReference type="FunFam" id="2.30.30.40:FF:000006">
    <property type="entry name" value="RIMS-binding protein 2 isoform X1"/>
    <property type="match status" value="1"/>
</dbReference>
<keyword evidence="17" id="KW-1185">Reference proteome</keyword>
<comment type="similarity">
    <text evidence="2">Belongs to the RIMBP family.</text>
</comment>
<dbReference type="GO" id="GO:0005886">
    <property type="term" value="C:plasma membrane"/>
    <property type="evidence" value="ECO:0007669"/>
    <property type="project" value="UniProtKB-SubCell"/>
</dbReference>
<dbReference type="Proteomes" id="UP000314981">
    <property type="component" value="Chromosome 17"/>
</dbReference>
<feature type="domain" description="SH3" evidence="14">
    <location>
        <begin position="184"/>
        <end position="251"/>
    </location>
</feature>
<dbReference type="InterPro" id="IPR003961">
    <property type="entry name" value="FN3_dom"/>
</dbReference>
<feature type="coiled-coil region" evidence="12">
    <location>
        <begin position="1"/>
        <end position="74"/>
    </location>
</feature>
<feature type="domain" description="SH3" evidence="14">
    <location>
        <begin position="975"/>
        <end position="1042"/>
    </location>
</feature>
<name>A0A4W2CET9_BOBOX</name>
<dbReference type="Gene3D" id="2.60.40.10">
    <property type="entry name" value="Immunoglobulins"/>
    <property type="match status" value="2"/>
</dbReference>
<keyword evidence="4" id="KW-1003">Cell membrane</keyword>
<dbReference type="SUPFAM" id="SSF50044">
    <property type="entry name" value="SH3-domain"/>
    <property type="match status" value="3"/>
</dbReference>
<proteinExistence type="inferred from homology"/>
<evidence type="ECO:0000256" key="2">
    <source>
        <dbReference type="ARBA" id="ARBA00010749"/>
    </source>
</evidence>
<evidence type="ECO:0000256" key="5">
    <source>
        <dbReference type="ARBA" id="ARBA00022737"/>
    </source>
</evidence>
<feature type="region of interest" description="Disordered" evidence="13">
    <location>
        <begin position="1053"/>
        <end position="1129"/>
    </location>
</feature>
<dbReference type="PROSITE" id="PS50002">
    <property type="entry name" value="SH3"/>
    <property type="match status" value="3"/>
</dbReference>
<evidence type="ECO:0000256" key="11">
    <source>
        <dbReference type="PROSITE-ProRule" id="PRU00192"/>
    </source>
</evidence>
<dbReference type="PANTHER" id="PTHR14234:SF18">
    <property type="entry name" value="RIMS-BINDING PROTEIN 2"/>
    <property type="match status" value="1"/>
</dbReference>
<evidence type="ECO:0000256" key="12">
    <source>
        <dbReference type="SAM" id="Coils"/>
    </source>
</evidence>
<evidence type="ECO:0000256" key="7">
    <source>
        <dbReference type="ARBA" id="ARBA00023136"/>
    </source>
</evidence>
<dbReference type="FunFam" id="2.30.30.40:FF:000023">
    <property type="entry name" value="RIMS-binding protein 2 isoform F"/>
    <property type="match status" value="1"/>
</dbReference>
<evidence type="ECO:0000256" key="4">
    <source>
        <dbReference type="ARBA" id="ARBA00022475"/>
    </source>
</evidence>
<dbReference type="InterPro" id="IPR036116">
    <property type="entry name" value="FN3_sf"/>
</dbReference>
<dbReference type="CDD" id="cd12013">
    <property type="entry name" value="SH3_RIM-BP_3"/>
    <property type="match status" value="1"/>
</dbReference>
<evidence type="ECO:0000256" key="3">
    <source>
        <dbReference type="ARBA" id="ARBA00022443"/>
    </source>
</evidence>
<keyword evidence="5" id="KW-0677">Repeat</keyword>
<organism evidence="16 17">
    <name type="scientific">Bos indicus x Bos taurus</name>
    <name type="common">Hybrid cattle</name>
    <dbReference type="NCBI Taxonomy" id="30522"/>
    <lineage>
        <taxon>Eukaryota</taxon>
        <taxon>Metazoa</taxon>
        <taxon>Chordata</taxon>
        <taxon>Craniata</taxon>
        <taxon>Vertebrata</taxon>
        <taxon>Euteleostomi</taxon>
        <taxon>Mammalia</taxon>
        <taxon>Eutheria</taxon>
        <taxon>Laurasiatheria</taxon>
        <taxon>Artiodactyla</taxon>
        <taxon>Ruminantia</taxon>
        <taxon>Pecora</taxon>
        <taxon>Bovidae</taxon>
        <taxon>Bovinae</taxon>
        <taxon>Bos</taxon>
    </lineage>
</organism>
<dbReference type="CDD" id="cd12012">
    <property type="entry name" value="SH3_RIM-BP_2"/>
    <property type="match status" value="1"/>
</dbReference>
<dbReference type="CDD" id="cd00063">
    <property type="entry name" value="FN3"/>
    <property type="match status" value="3"/>
</dbReference>
<dbReference type="CDD" id="cd12014">
    <property type="entry name" value="SH3_RIM-BP_1"/>
    <property type="match status" value="1"/>
</dbReference>
<reference evidence="16" key="2">
    <citation type="submission" date="2025-08" db="UniProtKB">
        <authorList>
            <consortium name="Ensembl"/>
        </authorList>
    </citation>
    <scope>IDENTIFICATION</scope>
</reference>
<keyword evidence="7" id="KW-0472">Membrane</keyword>
<dbReference type="Pfam" id="PF14604">
    <property type="entry name" value="SH3_9"/>
    <property type="match status" value="1"/>
</dbReference>
<dbReference type="Gene3D" id="2.30.30.40">
    <property type="entry name" value="SH3 Domains"/>
    <property type="match status" value="3"/>
</dbReference>
<dbReference type="InterPro" id="IPR035753">
    <property type="entry name" value="RIM-BP_SH3_2"/>
</dbReference>
<dbReference type="GO" id="GO:0045202">
    <property type="term" value="C:synapse"/>
    <property type="evidence" value="ECO:0007669"/>
    <property type="project" value="UniProtKB-SubCell"/>
</dbReference>
<dbReference type="AlphaFoldDB" id="A0A4W2CET9"/>
<feature type="compositionally biased region" description="Low complexity" evidence="13">
    <location>
        <begin position="1088"/>
        <end position="1097"/>
    </location>
</feature>
<dbReference type="PANTHER" id="PTHR14234">
    <property type="entry name" value="RIM BINDING PROTEIN-RELATED"/>
    <property type="match status" value="1"/>
</dbReference>
<feature type="region of interest" description="Disordered" evidence="13">
    <location>
        <begin position="718"/>
        <end position="737"/>
    </location>
</feature>
<feature type="region of interest" description="Disordered" evidence="13">
    <location>
        <begin position="787"/>
        <end position="807"/>
    </location>
</feature>
<evidence type="ECO:0000256" key="6">
    <source>
        <dbReference type="ARBA" id="ARBA00023018"/>
    </source>
</evidence>
<dbReference type="InterPro" id="IPR013783">
    <property type="entry name" value="Ig-like_fold"/>
</dbReference>
<keyword evidence="6" id="KW-0770">Synapse</keyword>
<keyword evidence="3 11" id="KW-0728">SH3 domain</keyword>
<dbReference type="Pfam" id="PF25523">
    <property type="entry name" value="Ig_RIMBP2"/>
    <property type="match status" value="1"/>
</dbReference>
<dbReference type="FunFam" id="2.60.40.10:FF:000072">
    <property type="entry name" value="RIMS-binding protein 2 isoform X1"/>
    <property type="match status" value="1"/>
</dbReference>
<feature type="domain" description="Fibronectin type-III" evidence="15">
    <location>
        <begin position="506"/>
        <end position="607"/>
    </location>
</feature>
<dbReference type="PRINTS" id="PR00452">
    <property type="entry name" value="SH3DOMAIN"/>
</dbReference>
<evidence type="ECO:0000256" key="13">
    <source>
        <dbReference type="SAM" id="MobiDB-lite"/>
    </source>
</evidence>
<evidence type="ECO:0000259" key="14">
    <source>
        <dbReference type="PROSITE" id="PS50002"/>
    </source>
</evidence>
<dbReference type="SUPFAM" id="SSF49265">
    <property type="entry name" value="Fibronectin type III"/>
    <property type="match status" value="2"/>
</dbReference>
<feature type="region of interest" description="Disordered" evidence="13">
    <location>
        <begin position="599"/>
        <end position="631"/>
    </location>
</feature>
<evidence type="ECO:0000259" key="15">
    <source>
        <dbReference type="PROSITE" id="PS50853"/>
    </source>
</evidence>
<evidence type="ECO:0000313" key="17">
    <source>
        <dbReference type="Proteomes" id="UP000314981"/>
    </source>
</evidence>
<comment type="function">
    <text evidence="9">Plays a role in the synaptic transmission as bifunctional linker that interacts simultaneously with RIMS1, RIMS2, CACNA1D and CACNA1B.</text>
</comment>
<accession>A0A4W2CET9</accession>
<feature type="compositionally biased region" description="Pro residues" evidence="13">
    <location>
        <begin position="602"/>
        <end position="617"/>
    </location>
</feature>
<dbReference type="PROSITE" id="PS50853">
    <property type="entry name" value="FN3"/>
    <property type="match status" value="2"/>
</dbReference>
<dbReference type="InterPro" id="IPR036028">
    <property type="entry name" value="SH3-like_dom_sf"/>
</dbReference>
<dbReference type="SMART" id="SM00326">
    <property type="entry name" value="SH3"/>
    <property type="match status" value="3"/>
</dbReference>
<feature type="compositionally biased region" description="Low complexity" evidence="13">
    <location>
        <begin position="667"/>
        <end position="680"/>
    </location>
</feature>
<dbReference type="InterPro" id="IPR057884">
    <property type="entry name" value="FN3_RIM-BP1/2/3"/>
</dbReference>
<dbReference type="InterPro" id="IPR035755">
    <property type="entry name" value="RIM-BP_SH3_3"/>
</dbReference>
<dbReference type="InterPro" id="IPR001452">
    <property type="entry name" value="SH3_domain"/>
</dbReference>